<keyword evidence="1" id="KW-1133">Transmembrane helix</keyword>
<dbReference type="Proteomes" id="UP001175227">
    <property type="component" value="Unassembled WGS sequence"/>
</dbReference>
<organism evidence="2 3">
    <name type="scientific">Armillaria novae-zelandiae</name>
    <dbReference type="NCBI Taxonomy" id="153914"/>
    <lineage>
        <taxon>Eukaryota</taxon>
        <taxon>Fungi</taxon>
        <taxon>Dikarya</taxon>
        <taxon>Basidiomycota</taxon>
        <taxon>Agaricomycotina</taxon>
        <taxon>Agaricomycetes</taxon>
        <taxon>Agaricomycetidae</taxon>
        <taxon>Agaricales</taxon>
        <taxon>Marasmiineae</taxon>
        <taxon>Physalacriaceae</taxon>
        <taxon>Armillaria</taxon>
    </lineage>
</organism>
<keyword evidence="1" id="KW-0472">Membrane</keyword>
<sequence>MVHSLRSLGSSAMNFAMFAQGGLDMYWYVVLSSTRLPFLYVLRISISSHR</sequence>
<gene>
    <name evidence="2" type="ORF">IW261DRAFT_1348443</name>
</gene>
<dbReference type="SUPFAM" id="SSF56655">
    <property type="entry name" value="Carbohydrate phosphatase"/>
    <property type="match status" value="1"/>
</dbReference>
<evidence type="ECO:0000256" key="1">
    <source>
        <dbReference type="SAM" id="Phobius"/>
    </source>
</evidence>
<evidence type="ECO:0000313" key="3">
    <source>
        <dbReference type="Proteomes" id="UP001175227"/>
    </source>
</evidence>
<evidence type="ECO:0000313" key="2">
    <source>
        <dbReference type="EMBL" id="KAK0462168.1"/>
    </source>
</evidence>
<comment type="caution">
    <text evidence="2">The sequence shown here is derived from an EMBL/GenBank/DDBJ whole genome shotgun (WGS) entry which is preliminary data.</text>
</comment>
<dbReference type="EMBL" id="JAUEPR010000131">
    <property type="protein sequence ID" value="KAK0462168.1"/>
    <property type="molecule type" value="Genomic_DNA"/>
</dbReference>
<protein>
    <submittedName>
        <fullName evidence="2">Uncharacterized protein</fullName>
    </submittedName>
</protein>
<proteinExistence type="predicted"/>
<keyword evidence="1" id="KW-0812">Transmembrane</keyword>
<feature type="transmembrane region" description="Helical" evidence="1">
    <location>
        <begin position="25"/>
        <end position="42"/>
    </location>
</feature>
<dbReference type="Gene3D" id="3.40.190.80">
    <property type="match status" value="1"/>
</dbReference>
<reference evidence="2" key="1">
    <citation type="submission" date="2023-06" db="EMBL/GenBank/DDBJ databases">
        <authorList>
            <consortium name="Lawrence Berkeley National Laboratory"/>
            <person name="Ahrendt S."/>
            <person name="Sahu N."/>
            <person name="Indic B."/>
            <person name="Wong-Bajracharya J."/>
            <person name="Merenyi Z."/>
            <person name="Ke H.-M."/>
            <person name="Monk M."/>
            <person name="Kocsube S."/>
            <person name="Drula E."/>
            <person name="Lipzen A."/>
            <person name="Balint B."/>
            <person name="Henrissat B."/>
            <person name="Andreopoulos B."/>
            <person name="Martin F.M."/>
            <person name="Harder C.B."/>
            <person name="Rigling D."/>
            <person name="Ford K.L."/>
            <person name="Foster G.D."/>
            <person name="Pangilinan J."/>
            <person name="Papanicolaou A."/>
            <person name="Barry K."/>
            <person name="LaButti K."/>
            <person name="Viragh M."/>
            <person name="Koriabine M."/>
            <person name="Yan M."/>
            <person name="Riley R."/>
            <person name="Champramary S."/>
            <person name="Plett K.L."/>
            <person name="Tsai I.J."/>
            <person name="Slot J."/>
            <person name="Sipos G."/>
            <person name="Plett J."/>
            <person name="Nagy L.G."/>
            <person name="Grigoriev I.V."/>
        </authorList>
    </citation>
    <scope>NUCLEOTIDE SEQUENCE</scope>
    <source>
        <strain evidence="2">ICMP 16352</strain>
    </source>
</reference>
<dbReference type="AlphaFoldDB" id="A0AA39NAS1"/>
<accession>A0AA39NAS1</accession>
<keyword evidence="3" id="KW-1185">Reference proteome</keyword>
<name>A0AA39NAS1_9AGAR</name>